<sequence>MSIDLQNVAVESEVENEKFKTLAQRLSVMLAGEGVLVRTYDKGLPYFSKLSEKQKQTINYHLEFYVELCREQMSEGYSLSDGPTFVWRALRKLNLIPRSDLFQYFNENSVIEIYSNENVQLFRSLNFFKFCSYTLEELHSREWWLLFNRDTRITDSLLGYAGKIFNQEIGENFVPDIPTHVVRELASVDMLVTEINFPVMGPLYHNKRAVALIIAEDAKILEG</sequence>
<dbReference type="RefSeq" id="WP_243538230.1">
    <property type="nucleotide sequence ID" value="NZ_CP093442.1"/>
</dbReference>
<proteinExistence type="predicted"/>
<gene>
    <name evidence="1" type="ORF">MNR06_01660</name>
</gene>
<organism evidence="1 2">
    <name type="scientific">Bdellovibrio reynosensis</name>
    <dbReference type="NCBI Taxonomy" id="2835041"/>
    <lineage>
        <taxon>Bacteria</taxon>
        <taxon>Pseudomonadati</taxon>
        <taxon>Bdellovibrionota</taxon>
        <taxon>Bdellovibrionia</taxon>
        <taxon>Bdellovibrionales</taxon>
        <taxon>Pseudobdellovibrionaceae</taxon>
        <taxon>Bdellovibrio</taxon>
    </lineage>
</organism>
<dbReference type="Proteomes" id="UP000830116">
    <property type="component" value="Chromosome"/>
</dbReference>
<protein>
    <submittedName>
        <fullName evidence="1">Uncharacterized protein</fullName>
    </submittedName>
</protein>
<accession>A0ABY4C9K3</accession>
<name>A0ABY4C9K3_9BACT</name>
<evidence type="ECO:0000313" key="1">
    <source>
        <dbReference type="EMBL" id="UOF01658.1"/>
    </source>
</evidence>
<reference evidence="1" key="1">
    <citation type="submission" date="2022-03" db="EMBL/GenBank/DDBJ databases">
        <title>Genome Identification and Characterization of new species Bdellovibrio reynosense LBG001 sp. nov. from a Mexico soil sample.</title>
        <authorList>
            <person name="Camilli A."/>
            <person name="Ajao Y."/>
            <person name="Guo X."/>
        </authorList>
    </citation>
    <scope>NUCLEOTIDE SEQUENCE</scope>
    <source>
        <strain evidence="1">LBG001</strain>
    </source>
</reference>
<dbReference type="EMBL" id="CP093442">
    <property type="protein sequence ID" value="UOF01658.1"/>
    <property type="molecule type" value="Genomic_DNA"/>
</dbReference>
<evidence type="ECO:0000313" key="2">
    <source>
        <dbReference type="Proteomes" id="UP000830116"/>
    </source>
</evidence>
<keyword evidence="2" id="KW-1185">Reference proteome</keyword>